<proteinExistence type="predicted"/>
<gene>
    <name evidence="1" type="ORF">CLUMA_CG021520</name>
</gene>
<name>A0A1J1JAI5_9DIPT</name>
<reference evidence="1 2" key="1">
    <citation type="submission" date="2015-04" db="EMBL/GenBank/DDBJ databases">
        <authorList>
            <person name="Syromyatnikov M.Y."/>
            <person name="Popov V.N."/>
        </authorList>
    </citation>
    <scope>NUCLEOTIDE SEQUENCE [LARGE SCALE GENOMIC DNA]</scope>
</reference>
<protein>
    <submittedName>
        <fullName evidence="1">CLUMA_CG021520, isoform A</fullName>
    </submittedName>
</protein>
<dbReference type="Proteomes" id="UP000183832">
    <property type="component" value="Unassembled WGS sequence"/>
</dbReference>
<evidence type="ECO:0000313" key="1">
    <source>
        <dbReference type="EMBL" id="CRL08582.1"/>
    </source>
</evidence>
<keyword evidence="2" id="KW-1185">Reference proteome</keyword>
<dbReference type="EMBL" id="CVRI01000075">
    <property type="protein sequence ID" value="CRL08582.1"/>
    <property type="molecule type" value="Genomic_DNA"/>
</dbReference>
<evidence type="ECO:0000313" key="2">
    <source>
        <dbReference type="Proteomes" id="UP000183832"/>
    </source>
</evidence>
<sequence>MLPPPPPLKTLTRLEKRRFRDTGIYLETTINDIKSGLKLNVNRSGIAQGAVRRFRTRAVTTNEIFKFIFLS</sequence>
<dbReference type="AlphaFoldDB" id="A0A1J1JAI5"/>
<organism evidence="1 2">
    <name type="scientific">Clunio marinus</name>
    <dbReference type="NCBI Taxonomy" id="568069"/>
    <lineage>
        <taxon>Eukaryota</taxon>
        <taxon>Metazoa</taxon>
        <taxon>Ecdysozoa</taxon>
        <taxon>Arthropoda</taxon>
        <taxon>Hexapoda</taxon>
        <taxon>Insecta</taxon>
        <taxon>Pterygota</taxon>
        <taxon>Neoptera</taxon>
        <taxon>Endopterygota</taxon>
        <taxon>Diptera</taxon>
        <taxon>Nematocera</taxon>
        <taxon>Chironomoidea</taxon>
        <taxon>Chironomidae</taxon>
        <taxon>Clunio</taxon>
    </lineage>
</organism>
<accession>A0A1J1JAI5</accession>